<dbReference type="SUPFAM" id="SSF53187">
    <property type="entry name" value="Zn-dependent exopeptidases"/>
    <property type="match status" value="1"/>
</dbReference>
<dbReference type="InterPro" id="IPR026869">
    <property type="entry name" value="EgtC-like"/>
</dbReference>
<dbReference type="CDD" id="cd01908">
    <property type="entry name" value="YafJ"/>
    <property type="match status" value="1"/>
</dbReference>
<dbReference type="Pfam" id="PF01546">
    <property type="entry name" value="Peptidase_M20"/>
    <property type="match status" value="1"/>
</dbReference>
<feature type="repeat" description="WD" evidence="7">
    <location>
        <begin position="544"/>
        <end position="566"/>
    </location>
</feature>
<evidence type="ECO:0000256" key="7">
    <source>
        <dbReference type="PROSITE-ProRule" id="PRU00221"/>
    </source>
</evidence>
<dbReference type="PANTHER" id="PTHR43270:SF8">
    <property type="entry name" value="DI- AND TRIPEPTIDASE DUG2-RELATED"/>
    <property type="match status" value="1"/>
</dbReference>
<evidence type="ECO:0000256" key="5">
    <source>
        <dbReference type="ARBA" id="ARBA00022801"/>
    </source>
</evidence>
<dbReference type="RefSeq" id="XP_001749367.1">
    <property type="nucleotide sequence ID" value="XM_001749315.1"/>
</dbReference>
<dbReference type="InterPro" id="IPR029055">
    <property type="entry name" value="Ntn_hydrolases_N"/>
</dbReference>
<dbReference type="GO" id="GO:0046872">
    <property type="term" value="F:metal ion binding"/>
    <property type="evidence" value="ECO:0007669"/>
    <property type="project" value="UniProtKB-KW"/>
</dbReference>
<dbReference type="GO" id="GO:0006751">
    <property type="term" value="P:glutathione catabolic process"/>
    <property type="evidence" value="ECO:0000318"/>
    <property type="project" value="GO_Central"/>
</dbReference>
<dbReference type="AlphaFoldDB" id="A9V989"/>
<dbReference type="PROSITE" id="PS51278">
    <property type="entry name" value="GATASE_TYPE_2"/>
    <property type="match status" value="1"/>
</dbReference>
<evidence type="ECO:0000256" key="6">
    <source>
        <dbReference type="ARBA" id="ARBA00022962"/>
    </source>
</evidence>
<dbReference type="PROSITE" id="PS50082">
    <property type="entry name" value="WD_REPEATS_2"/>
    <property type="match status" value="1"/>
</dbReference>
<dbReference type="EMBL" id="CH991570">
    <property type="protein sequence ID" value="EDQ85888.1"/>
    <property type="molecule type" value="Genomic_DNA"/>
</dbReference>
<dbReference type="SUPFAM" id="SSF50978">
    <property type="entry name" value="WD40 repeat-like"/>
    <property type="match status" value="1"/>
</dbReference>
<dbReference type="InterPro" id="IPR051458">
    <property type="entry name" value="Cyt/Met_Dipeptidase"/>
</dbReference>
<dbReference type="Pfam" id="PF00400">
    <property type="entry name" value="WD40"/>
    <property type="match status" value="2"/>
</dbReference>
<dbReference type="eggNOG" id="KOG1268">
    <property type="taxonomic scope" value="Eukaryota"/>
</dbReference>
<evidence type="ECO:0000256" key="3">
    <source>
        <dbReference type="ARBA" id="ARBA00022723"/>
    </source>
</evidence>
<keyword evidence="11" id="KW-1185">Reference proteome</keyword>
<dbReference type="Gene3D" id="2.130.10.10">
    <property type="entry name" value="YVTN repeat-like/Quinoprotein amine dehydrogenase"/>
    <property type="match status" value="1"/>
</dbReference>
<dbReference type="STRING" id="81824.A9V989"/>
<gene>
    <name evidence="10" type="ORF">MONBRDRAFT_34060</name>
</gene>
<keyword evidence="1 7" id="KW-0853">WD repeat</keyword>
<dbReference type="InterPro" id="IPR019775">
    <property type="entry name" value="WD40_repeat_CS"/>
</dbReference>
<dbReference type="MEROPS" id="M20.005"/>
<accession>A9V989</accession>
<evidence type="ECO:0000256" key="1">
    <source>
        <dbReference type="ARBA" id="ARBA00022574"/>
    </source>
</evidence>
<dbReference type="Gene3D" id="3.60.20.10">
    <property type="entry name" value="Glutamine Phosphoribosylpyrophosphate, subunit 1, domain 1"/>
    <property type="match status" value="1"/>
</dbReference>
<sequence>MNESEPCVYTSIGPAWNNTNLRQLSNNIVSRIVFAHVRAATEGTAVSESCYGRFIFMHNGNVGAFHRVRRHLMPQLKPHLFDYAADRGGSDSAFCFALFLNLLERYDAPLPPAIMHAHLIQVIHILSEAADQLGIADMSMLNFVVSDGVSLAATRFLRDPHNTQPGPATLYYAAGTRFFCTDEQKGQYRMTHSDKRNKLVIVTSEPLTNDVTDWISVPANHCLVVTEDIHTFLCPISGLTVSSDLEYTLNALQDRLANVRVAPASVSGLTTPVEIASPPVSGRITDGSCGGRAPSSISPTSSAAAAPTLSSAPDQAVIQSRLSRNLSQQAMRVDLPLLHQLEDAAAVLCLCTFGTGQLMTGAADGSATIWSLTSFTKDHELRLSNAAILSLQHVAQHSAVMASFADSTLALVQSESPHQILRTYTLLGLGNVLTMTYHNERLYLGHTDTTIRILRWQDAMAEPTTPRAEMAAPVSYTCFEGCASASTCSNTPTSSARFWTPSDCVLPERSANGPKCVLSRLYQPTALDRHYSDIHALLAVGHQLVSGAGDGLIKVWDVDTCAATATLQGHSGSVMSLAYCHQTATLFSCSRGTSSGTMLVYRCTDLQRVGTSKALQAPLVALSLLNDRPICLPSVALLSAVSLQVSGIKRFEAACYEAAQVLSEQLLQLCCEDTALIATNHHNPLVVGRTPHRPGRPNILLYGHYDVMPADEPDWRTNPWKLEGHSGYLYGRGSSDDKGPILAFATALAELQAVDRLDVNVYFLLEGEAENKSQGFREAVNEILQDERLKANWLPDIDLIVVSNSYWIDDERPCLNYSMRGLVKLEAIVSGPSFYDNVRPLSEAELQHLRKVNLSSEQYQQQSGNPAVVSQDGDALLMARWRQPCLTVTAFTTSNVDQSFSVLPGRASTQIAVRYVPDQVADDIVKLVEDHLRYEFDKLASGNSLKACTASNESFVECVQQSPWWLGEVESSHYRSAAEAIEEVWGQAPVLVGEGGTINTTSFLVEALGAAAIQIPVGQASDRAHLANERIRVLNLQNGKVWHHTRARMHTSLPTAKC</sequence>
<feature type="compositionally biased region" description="Low complexity" evidence="8">
    <location>
        <begin position="293"/>
        <end position="307"/>
    </location>
</feature>
<dbReference type="GeneID" id="5894645"/>
<feature type="domain" description="Glutamine amidotransferase type-2" evidence="9">
    <location>
        <begin position="1"/>
        <end position="174"/>
    </location>
</feature>
<dbReference type="Proteomes" id="UP000001357">
    <property type="component" value="Unassembled WGS sequence"/>
</dbReference>
<evidence type="ECO:0000256" key="4">
    <source>
        <dbReference type="ARBA" id="ARBA00022737"/>
    </source>
</evidence>
<keyword evidence="6" id="KW-0315">Glutamine amidotransferase</keyword>
<dbReference type="Gene3D" id="3.30.70.360">
    <property type="match status" value="1"/>
</dbReference>
<evidence type="ECO:0000313" key="10">
    <source>
        <dbReference type="EMBL" id="EDQ85888.1"/>
    </source>
</evidence>
<evidence type="ECO:0000256" key="8">
    <source>
        <dbReference type="SAM" id="MobiDB-lite"/>
    </source>
</evidence>
<organism evidence="10 11">
    <name type="scientific">Monosiga brevicollis</name>
    <name type="common">Choanoflagellate</name>
    <dbReference type="NCBI Taxonomy" id="81824"/>
    <lineage>
        <taxon>Eukaryota</taxon>
        <taxon>Choanoflagellata</taxon>
        <taxon>Craspedida</taxon>
        <taxon>Salpingoecidae</taxon>
        <taxon>Monosiga</taxon>
    </lineage>
</organism>
<dbReference type="InterPro" id="IPR001680">
    <property type="entry name" value="WD40_rpt"/>
</dbReference>
<dbReference type="eggNOG" id="KOG2276">
    <property type="taxonomic scope" value="Eukaryota"/>
</dbReference>
<keyword evidence="4" id="KW-0677">Repeat</keyword>
<dbReference type="GO" id="GO:0006508">
    <property type="term" value="P:proteolysis"/>
    <property type="evidence" value="ECO:0000318"/>
    <property type="project" value="GO_Central"/>
</dbReference>
<dbReference type="PROSITE" id="PS00678">
    <property type="entry name" value="WD_REPEATS_1"/>
    <property type="match status" value="1"/>
</dbReference>
<evidence type="ECO:0000313" key="11">
    <source>
        <dbReference type="Proteomes" id="UP000001357"/>
    </source>
</evidence>
<reference evidence="10 11" key="1">
    <citation type="journal article" date="2008" name="Nature">
        <title>The genome of the choanoflagellate Monosiga brevicollis and the origin of metazoans.</title>
        <authorList>
            <consortium name="JGI Sequencing"/>
            <person name="King N."/>
            <person name="Westbrook M.J."/>
            <person name="Young S.L."/>
            <person name="Kuo A."/>
            <person name="Abedin M."/>
            <person name="Chapman J."/>
            <person name="Fairclough S."/>
            <person name="Hellsten U."/>
            <person name="Isogai Y."/>
            <person name="Letunic I."/>
            <person name="Marr M."/>
            <person name="Pincus D."/>
            <person name="Putnam N."/>
            <person name="Rokas A."/>
            <person name="Wright K.J."/>
            <person name="Zuzow R."/>
            <person name="Dirks W."/>
            <person name="Good M."/>
            <person name="Goodstein D."/>
            <person name="Lemons D."/>
            <person name="Li W."/>
            <person name="Lyons J.B."/>
            <person name="Morris A."/>
            <person name="Nichols S."/>
            <person name="Richter D.J."/>
            <person name="Salamov A."/>
            <person name="Bork P."/>
            <person name="Lim W.A."/>
            <person name="Manning G."/>
            <person name="Miller W.T."/>
            <person name="McGinnis W."/>
            <person name="Shapiro H."/>
            <person name="Tjian R."/>
            <person name="Grigoriev I.V."/>
            <person name="Rokhsar D."/>
        </authorList>
    </citation>
    <scope>NUCLEOTIDE SEQUENCE [LARGE SCALE GENOMIC DNA]</scope>
    <source>
        <strain evidence="11">MX1 / ATCC 50154</strain>
    </source>
</reference>
<dbReference type="Gene3D" id="3.40.630.10">
    <property type="entry name" value="Zn peptidases"/>
    <property type="match status" value="2"/>
</dbReference>
<protein>
    <recommendedName>
        <fullName evidence="9">Glutamine amidotransferase type-2 domain-containing protein</fullName>
    </recommendedName>
</protein>
<dbReference type="InterPro" id="IPR017932">
    <property type="entry name" value="GATase_2_dom"/>
</dbReference>
<dbReference type="GO" id="GO:0008233">
    <property type="term" value="F:peptidase activity"/>
    <property type="evidence" value="ECO:0000318"/>
    <property type="project" value="GO_Central"/>
</dbReference>
<dbReference type="PANTHER" id="PTHR43270">
    <property type="entry name" value="BETA-ALA-HIS DIPEPTIDASE"/>
    <property type="match status" value="1"/>
</dbReference>
<feature type="region of interest" description="Disordered" evidence="8">
    <location>
        <begin position="277"/>
        <end position="307"/>
    </location>
</feature>
<dbReference type="SMART" id="SM00320">
    <property type="entry name" value="WD40"/>
    <property type="match status" value="3"/>
</dbReference>
<dbReference type="InterPro" id="IPR002933">
    <property type="entry name" value="Peptidase_M20"/>
</dbReference>
<dbReference type="InterPro" id="IPR036322">
    <property type="entry name" value="WD40_repeat_dom_sf"/>
</dbReference>
<dbReference type="InterPro" id="IPR015943">
    <property type="entry name" value="WD40/YVTN_repeat-like_dom_sf"/>
</dbReference>
<name>A9V989_MONBE</name>
<keyword evidence="3" id="KW-0479">Metal-binding</keyword>
<evidence type="ECO:0000256" key="2">
    <source>
        <dbReference type="ARBA" id="ARBA00022670"/>
    </source>
</evidence>
<dbReference type="SUPFAM" id="SSF56235">
    <property type="entry name" value="N-terminal nucleophile aminohydrolases (Ntn hydrolases)"/>
    <property type="match status" value="1"/>
</dbReference>
<dbReference type="Pfam" id="PF13230">
    <property type="entry name" value="GATase_4"/>
    <property type="match status" value="1"/>
</dbReference>
<keyword evidence="2" id="KW-0645">Protease</keyword>
<keyword evidence="5" id="KW-0378">Hydrolase</keyword>
<dbReference type="InParanoid" id="A9V989"/>
<proteinExistence type="predicted"/>
<dbReference type="KEGG" id="mbr:MONBRDRAFT_34060"/>
<evidence type="ECO:0000259" key="9">
    <source>
        <dbReference type="PROSITE" id="PS51278"/>
    </source>
</evidence>